<evidence type="ECO:0000256" key="7">
    <source>
        <dbReference type="ARBA" id="ARBA00023136"/>
    </source>
</evidence>
<evidence type="ECO:0000256" key="8">
    <source>
        <dbReference type="SAM" id="MobiDB-lite"/>
    </source>
</evidence>
<evidence type="ECO:0000256" key="4">
    <source>
        <dbReference type="ARBA" id="ARBA00022502"/>
    </source>
</evidence>
<dbReference type="InterPro" id="IPR009450">
    <property type="entry name" value="Plno_GlcNAc_GPI2"/>
</dbReference>
<feature type="transmembrane region" description="Helical" evidence="9">
    <location>
        <begin position="77"/>
        <end position="99"/>
    </location>
</feature>
<keyword evidence="7 9" id="KW-0472">Membrane</keyword>
<evidence type="ECO:0000256" key="2">
    <source>
        <dbReference type="ARBA" id="ARBA00004687"/>
    </source>
</evidence>
<evidence type="ECO:0000256" key="9">
    <source>
        <dbReference type="SAM" id="Phobius"/>
    </source>
</evidence>
<dbReference type="Proteomes" id="UP001355207">
    <property type="component" value="Chromosome 3"/>
</dbReference>
<dbReference type="Pfam" id="PF06432">
    <property type="entry name" value="GPI2"/>
    <property type="match status" value="1"/>
</dbReference>
<dbReference type="AlphaFoldDB" id="A0AAX4JR38"/>
<keyword evidence="4" id="KW-0337">GPI-anchor biosynthesis</keyword>
<protein>
    <recommendedName>
        <fullName evidence="12">Phosphatidylinositol glycan, class C</fullName>
    </recommendedName>
</protein>
<comment type="pathway">
    <text evidence="2">Glycolipid biosynthesis; glycosylphosphatidylinositol-anchor biosynthesis.</text>
</comment>
<dbReference type="PANTHER" id="PTHR12982">
    <property type="entry name" value="PHOSPHATIDYLINOSITOL GLYCAN, CLASS C"/>
    <property type="match status" value="1"/>
</dbReference>
<dbReference type="EMBL" id="CP144100">
    <property type="protein sequence ID" value="WWC87546.1"/>
    <property type="molecule type" value="Genomic_DNA"/>
</dbReference>
<keyword evidence="11" id="KW-1185">Reference proteome</keyword>
<evidence type="ECO:0000256" key="6">
    <source>
        <dbReference type="ARBA" id="ARBA00022989"/>
    </source>
</evidence>
<reference evidence="10 11" key="1">
    <citation type="submission" date="2024-01" db="EMBL/GenBank/DDBJ databases">
        <title>Comparative genomics of Cryptococcus and Kwoniella reveals pathogenesis evolution and contrasting modes of karyotype evolution via chromosome fusion or intercentromeric recombination.</title>
        <authorList>
            <person name="Coelho M.A."/>
            <person name="David-Palma M."/>
            <person name="Shea T."/>
            <person name="Bowers K."/>
            <person name="McGinley-Smith S."/>
            <person name="Mohammad A.W."/>
            <person name="Gnirke A."/>
            <person name="Yurkov A.M."/>
            <person name="Nowrousian M."/>
            <person name="Sun S."/>
            <person name="Cuomo C.A."/>
            <person name="Heitman J."/>
        </authorList>
    </citation>
    <scope>NUCLEOTIDE SEQUENCE [LARGE SCALE GENOMIC DNA]</scope>
    <source>
        <strain evidence="10 11">CBS 6074</strain>
    </source>
</reference>
<dbReference type="GeneID" id="91093108"/>
<dbReference type="GO" id="GO:0000506">
    <property type="term" value="C:glycosylphosphatidylinositol-N-acetylglucosaminyltransferase (GPI-GnT) complex"/>
    <property type="evidence" value="ECO:0007669"/>
    <property type="project" value="TreeGrafter"/>
</dbReference>
<gene>
    <name evidence="10" type="ORF">L201_002436</name>
</gene>
<evidence type="ECO:0000313" key="11">
    <source>
        <dbReference type="Proteomes" id="UP001355207"/>
    </source>
</evidence>
<comment type="similarity">
    <text evidence="3">Belongs to the PIGC family.</text>
</comment>
<keyword evidence="5 9" id="KW-0812">Transmembrane</keyword>
<proteinExistence type="inferred from homology"/>
<feature type="transmembrane region" description="Helical" evidence="9">
    <location>
        <begin position="292"/>
        <end position="309"/>
    </location>
</feature>
<sequence length="378" mass="41761">MSSSVLLSSRFPRNEPSITVPRSENGLKPRKEEEVEEVKWEKVLWRRQPFPDNYVPSNFLSELDELPPRPIPKFIPLFFAALPISLHLSVIATFLAIFYALLEGNIPPEEVGWKCVIIGLGGWSIHKWGWGIHRVQPKEASVIPAPTPLRTLILPPLLLSLLSPVLGTLTSATTSDSIWPLAGGLGFVHLLLTDFRTGEDQRIRRRREKAKRLKKAHMRRGSVGMIEVNETEEKSLTSSLSLTSALSASVVLASRLPSTSHVFSLVLLAVLLFAGWPPIAKGVREAGQSFSFLLTLSMATLAISLFPLRNDSSPDLSLADIQLVPTTPTLIFLLSLVLANVIGPLMLIHAWRWKTRRGGGWDVAVVKLRKGRNGPIVA</sequence>
<keyword evidence="6 9" id="KW-1133">Transmembrane helix</keyword>
<feature type="region of interest" description="Disordered" evidence="8">
    <location>
        <begin position="1"/>
        <end position="31"/>
    </location>
</feature>
<dbReference type="PANTHER" id="PTHR12982:SF0">
    <property type="entry name" value="PHOSPHATIDYLINOSITOL N-ACETYLGLUCOSAMINYLTRANSFERASE SUBUNIT C"/>
    <property type="match status" value="1"/>
</dbReference>
<dbReference type="PIRSF" id="PIRSF016104">
    <property type="entry name" value="GPI2"/>
    <property type="match status" value="1"/>
</dbReference>
<dbReference type="RefSeq" id="XP_066074309.1">
    <property type="nucleotide sequence ID" value="XM_066218212.1"/>
</dbReference>
<feature type="transmembrane region" description="Helical" evidence="9">
    <location>
        <begin position="262"/>
        <end position="280"/>
    </location>
</feature>
<feature type="transmembrane region" description="Helical" evidence="9">
    <location>
        <begin position="329"/>
        <end position="348"/>
    </location>
</feature>
<accession>A0AAX4JR38</accession>
<name>A0AAX4JR38_9TREE</name>
<evidence type="ECO:0000256" key="1">
    <source>
        <dbReference type="ARBA" id="ARBA00004141"/>
    </source>
</evidence>
<evidence type="ECO:0000313" key="10">
    <source>
        <dbReference type="EMBL" id="WWC87546.1"/>
    </source>
</evidence>
<evidence type="ECO:0008006" key="12">
    <source>
        <dbReference type="Google" id="ProtNLM"/>
    </source>
</evidence>
<organism evidence="10 11">
    <name type="scientific">Kwoniella dendrophila CBS 6074</name>
    <dbReference type="NCBI Taxonomy" id="1295534"/>
    <lineage>
        <taxon>Eukaryota</taxon>
        <taxon>Fungi</taxon>
        <taxon>Dikarya</taxon>
        <taxon>Basidiomycota</taxon>
        <taxon>Agaricomycotina</taxon>
        <taxon>Tremellomycetes</taxon>
        <taxon>Tremellales</taxon>
        <taxon>Cryptococcaceae</taxon>
        <taxon>Kwoniella</taxon>
    </lineage>
</organism>
<evidence type="ECO:0000256" key="3">
    <source>
        <dbReference type="ARBA" id="ARBA00008321"/>
    </source>
</evidence>
<evidence type="ECO:0000256" key="5">
    <source>
        <dbReference type="ARBA" id="ARBA00022692"/>
    </source>
</evidence>
<comment type="subcellular location">
    <subcellularLocation>
        <location evidence="1">Membrane</location>
        <topology evidence="1">Multi-pass membrane protein</topology>
    </subcellularLocation>
</comment>
<dbReference type="GO" id="GO:0006506">
    <property type="term" value="P:GPI anchor biosynthetic process"/>
    <property type="evidence" value="ECO:0007669"/>
    <property type="project" value="UniProtKB-KW"/>
</dbReference>